<gene>
    <name evidence="1" type="ORF">ABT39_MTgene2206</name>
</gene>
<keyword evidence="1" id="KW-0496">Mitochondrion</keyword>
<name>A0A101LUZ4_PICGL</name>
<comment type="caution">
    <text evidence="1">The sequence shown here is derived from an EMBL/GenBank/DDBJ whole genome shotgun (WGS) entry which is preliminary data.</text>
</comment>
<geneLocation type="mitochondrion" evidence="1"/>
<sequence length="130" mass="13983">MRSVNASHKSKLGQLPPLLAFLPLPLLSSLTSASALASSLAWPLLKLRSLHAPRLFAPITTSLNALHACVSPQVLMGQLPLAVSPSVLFHICCSQIFLPRFVQWCGYCSCVCLSFCVFSGGKGIHVPWLV</sequence>
<dbReference type="EMBL" id="LKAM01000015">
    <property type="protein sequence ID" value="KUM45852.1"/>
    <property type="molecule type" value="Genomic_DNA"/>
</dbReference>
<dbReference type="AlphaFoldDB" id="A0A101LUZ4"/>
<organism evidence="1">
    <name type="scientific">Picea glauca</name>
    <name type="common">White spruce</name>
    <name type="synonym">Pinus glauca</name>
    <dbReference type="NCBI Taxonomy" id="3330"/>
    <lineage>
        <taxon>Eukaryota</taxon>
        <taxon>Viridiplantae</taxon>
        <taxon>Streptophyta</taxon>
        <taxon>Embryophyta</taxon>
        <taxon>Tracheophyta</taxon>
        <taxon>Spermatophyta</taxon>
        <taxon>Pinopsida</taxon>
        <taxon>Pinidae</taxon>
        <taxon>Conifers I</taxon>
        <taxon>Pinales</taxon>
        <taxon>Pinaceae</taxon>
        <taxon>Picea</taxon>
    </lineage>
</organism>
<evidence type="ECO:0000313" key="1">
    <source>
        <dbReference type="EMBL" id="KUM45852.1"/>
    </source>
</evidence>
<accession>A0A101LUZ4</accession>
<proteinExistence type="predicted"/>
<protein>
    <submittedName>
        <fullName evidence="1">Uncharacterized protein</fullName>
    </submittedName>
</protein>
<reference evidence="1" key="1">
    <citation type="journal article" date="2015" name="Genome Biol. Evol.">
        <title>Organellar Genomes of White Spruce (Picea glauca): Assembly and Annotation.</title>
        <authorList>
            <person name="Jackman S.D."/>
            <person name="Warren R.L."/>
            <person name="Gibb E.A."/>
            <person name="Vandervalk B.P."/>
            <person name="Mohamadi H."/>
            <person name="Chu J."/>
            <person name="Raymond A."/>
            <person name="Pleasance S."/>
            <person name="Coope R."/>
            <person name="Wildung M.R."/>
            <person name="Ritland C.E."/>
            <person name="Bousquet J."/>
            <person name="Jones S.J."/>
            <person name="Bohlmann J."/>
            <person name="Birol I."/>
        </authorList>
    </citation>
    <scope>NUCLEOTIDE SEQUENCE [LARGE SCALE GENOMIC DNA]</scope>
    <source>
        <tissue evidence="1">Flushing bud</tissue>
    </source>
</reference>